<comment type="caution">
    <text evidence="1">The sequence shown here is derived from an EMBL/GenBank/DDBJ whole genome shotgun (WGS) entry which is preliminary data.</text>
</comment>
<name>A0A0F9MUP4_9ZZZZ</name>
<evidence type="ECO:0000313" key="1">
    <source>
        <dbReference type="EMBL" id="KKM80335.1"/>
    </source>
</evidence>
<dbReference type="AlphaFoldDB" id="A0A0F9MUP4"/>
<protein>
    <submittedName>
        <fullName evidence="1">Uncharacterized protein</fullName>
    </submittedName>
</protein>
<gene>
    <name evidence="1" type="ORF">LCGC14_1340910</name>
</gene>
<accession>A0A0F9MUP4</accession>
<dbReference type="EMBL" id="LAZR01008201">
    <property type="protein sequence ID" value="KKM80335.1"/>
    <property type="molecule type" value="Genomic_DNA"/>
</dbReference>
<organism evidence="1">
    <name type="scientific">marine sediment metagenome</name>
    <dbReference type="NCBI Taxonomy" id="412755"/>
    <lineage>
        <taxon>unclassified sequences</taxon>
        <taxon>metagenomes</taxon>
        <taxon>ecological metagenomes</taxon>
    </lineage>
</organism>
<reference evidence="1" key="1">
    <citation type="journal article" date="2015" name="Nature">
        <title>Complex archaea that bridge the gap between prokaryotes and eukaryotes.</title>
        <authorList>
            <person name="Spang A."/>
            <person name="Saw J.H."/>
            <person name="Jorgensen S.L."/>
            <person name="Zaremba-Niedzwiedzka K."/>
            <person name="Martijn J."/>
            <person name="Lind A.E."/>
            <person name="van Eijk R."/>
            <person name="Schleper C."/>
            <person name="Guy L."/>
            <person name="Ettema T.J."/>
        </authorList>
    </citation>
    <scope>NUCLEOTIDE SEQUENCE</scope>
</reference>
<sequence>MVKFLQRCRLSKLFSKRKVTLTEIAVRVQQQSDRITADGQPAVTLAGDRERALFTGDINSKYMQWLLAGKVFETHNLVIGTALTLEINAAYDPLEPYFRMTVPSSITMVPILFSVMTAAALSVFDFYTLTAHDTDTFSADGLAGASVQGLFIDNQGSGNPKSSVLTSVLNGDTAMTEGAATNLRLIHQEQIINVTDGFKGYNVLKGDAVAAIHGPASFLVTFQNAGAEELDYHLVWAELDKNYLVNN</sequence>
<proteinExistence type="predicted"/>